<evidence type="ECO:0000313" key="1">
    <source>
        <dbReference type="EMBL" id="EAY27174.1"/>
    </source>
</evidence>
<gene>
    <name evidence="1" type="ORF">M23134_08448</name>
</gene>
<evidence type="ECO:0000313" key="2">
    <source>
        <dbReference type="Proteomes" id="UP000004095"/>
    </source>
</evidence>
<dbReference type="AlphaFoldDB" id="A1ZR85"/>
<proteinExistence type="predicted"/>
<keyword evidence="2" id="KW-1185">Reference proteome</keyword>
<organism evidence="1 2">
    <name type="scientific">Microscilla marina ATCC 23134</name>
    <dbReference type="NCBI Taxonomy" id="313606"/>
    <lineage>
        <taxon>Bacteria</taxon>
        <taxon>Pseudomonadati</taxon>
        <taxon>Bacteroidota</taxon>
        <taxon>Cytophagia</taxon>
        <taxon>Cytophagales</taxon>
        <taxon>Microscillaceae</taxon>
        <taxon>Microscilla</taxon>
    </lineage>
</organism>
<sequence length="38" mass="4454">MLFCSVLGVVFDYLTFLRTFSDKSLFGFFIKRKPLLCT</sequence>
<protein>
    <submittedName>
        <fullName evidence="1">Uncharacterized protein</fullName>
    </submittedName>
</protein>
<accession>A1ZR85</accession>
<name>A1ZR85_MICM2</name>
<dbReference type="EMBL" id="AAWS01000026">
    <property type="protein sequence ID" value="EAY27174.1"/>
    <property type="molecule type" value="Genomic_DNA"/>
</dbReference>
<dbReference type="Proteomes" id="UP000004095">
    <property type="component" value="Unassembled WGS sequence"/>
</dbReference>
<comment type="caution">
    <text evidence="1">The sequence shown here is derived from an EMBL/GenBank/DDBJ whole genome shotgun (WGS) entry which is preliminary data.</text>
</comment>
<reference evidence="1 2" key="1">
    <citation type="submission" date="2007-01" db="EMBL/GenBank/DDBJ databases">
        <authorList>
            <person name="Haygood M."/>
            <person name="Podell S."/>
            <person name="Anderson C."/>
            <person name="Hopkinson B."/>
            <person name="Roe K."/>
            <person name="Barbeau K."/>
            <person name="Gaasterland T."/>
            <person name="Ferriera S."/>
            <person name="Johnson J."/>
            <person name="Kravitz S."/>
            <person name="Beeson K."/>
            <person name="Sutton G."/>
            <person name="Rogers Y.-H."/>
            <person name="Friedman R."/>
            <person name="Frazier M."/>
            <person name="Venter J.C."/>
        </authorList>
    </citation>
    <scope>NUCLEOTIDE SEQUENCE [LARGE SCALE GENOMIC DNA]</scope>
    <source>
        <strain evidence="1 2">ATCC 23134</strain>
    </source>
</reference>